<comment type="caution">
    <text evidence="1">The sequence shown here is derived from an EMBL/GenBank/DDBJ whole genome shotgun (WGS) entry which is preliminary data.</text>
</comment>
<proteinExistence type="predicted"/>
<dbReference type="EMBL" id="JAXBLV010000180">
    <property type="protein sequence ID" value="MDY3560591.1"/>
    <property type="molecule type" value="Genomic_DNA"/>
</dbReference>
<organism evidence="1 2">
    <name type="scientific">Gemmata algarum</name>
    <dbReference type="NCBI Taxonomy" id="2975278"/>
    <lineage>
        <taxon>Bacteria</taxon>
        <taxon>Pseudomonadati</taxon>
        <taxon>Planctomycetota</taxon>
        <taxon>Planctomycetia</taxon>
        <taxon>Gemmatales</taxon>
        <taxon>Gemmataceae</taxon>
        <taxon>Gemmata</taxon>
    </lineage>
</organism>
<evidence type="ECO:0000313" key="2">
    <source>
        <dbReference type="Proteomes" id="UP001272242"/>
    </source>
</evidence>
<keyword evidence="2" id="KW-1185">Reference proteome</keyword>
<accession>A0ABU5F3V8</accession>
<evidence type="ECO:0008006" key="3">
    <source>
        <dbReference type="Google" id="ProtNLM"/>
    </source>
</evidence>
<gene>
    <name evidence="1" type="ORF">R5W23_001836</name>
</gene>
<sequence>MISRKRWEQGHSAGEMIRSALHWAKNPERKARLYRAALVRRVWDELPWLSQVLTELAERQADGEDVEAQLARPLEYLAEGVYLSATIPISHHGIHLFPNEYLDDYERYLIDAGYCKPPDANHAAAKLTPERLTAITWLAYNQHIEWCGPRDLSAGRGQDSIPILRDIFGNPFRPVTFSPAWRTDTALALARQMYESRDFGAMPILADALRDAGCDSDDIRSHCRGEVPHVRGCWVVDLVLGKE</sequence>
<name>A0ABU5F3V8_9BACT</name>
<evidence type="ECO:0000313" key="1">
    <source>
        <dbReference type="EMBL" id="MDY3560591.1"/>
    </source>
</evidence>
<dbReference type="Proteomes" id="UP001272242">
    <property type="component" value="Unassembled WGS sequence"/>
</dbReference>
<dbReference type="RefSeq" id="WP_320687136.1">
    <property type="nucleotide sequence ID" value="NZ_JAXBLV010000180.1"/>
</dbReference>
<protein>
    <recommendedName>
        <fullName evidence="3">SMI1/KNR4 family protein</fullName>
    </recommendedName>
</protein>
<reference evidence="2" key="1">
    <citation type="journal article" date="2023" name="Mar. Drugs">
        <title>Gemmata algarum, a Novel Planctomycete Isolated from an Algal Mat, Displays Antimicrobial Activity.</title>
        <authorList>
            <person name="Kumar G."/>
            <person name="Kallscheuer N."/>
            <person name="Kashif M."/>
            <person name="Ahamad S."/>
            <person name="Jagadeeshwari U."/>
            <person name="Pannikurungottu S."/>
            <person name="Haufschild T."/>
            <person name="Kabuu M."/>
            <person name="Sasikala C."/>
            <person name="Jogler C."/>
            <person name="Ramana C."/>
        </authorList>
    </citation>
    <scope>NUCLEOTIDE SEQUENCE [LARGE SCALE GENOMIC DNA]</scope>
    <source>
        <strain evidence="2">JC673</strain>
    </source>
</reference>